<keyword evidence="5 8" id="KW-0689">Ribosomal protein</keyword>
<evidence type="ECO:0000256" key="2">
    <source>
        <dbReference type="ARBA" id="ARBA00007634"/>
    </source>
</evidence>
<keyword evidence="11" id="KW-1185">Reference proteome</keyword>
<organism evidence="10 11">
    <name type="scientific">Desulfomarina profundi</name>
    <dbReference type="NCBI Taxonomy" id="2772557"/>
    <lineage>
        <taxon>Bacteria</taxon>
        <taxon>Pseudomonadati</taxon>
        <taxon>Thermodesulfobacteriota</taxon>
        <taxon>Desulfobulbia</taxon>
        <taxon>Desulfobulbales</taxon>
        <taxon>Desulfobulbaceae</taxon>
        <taxon>Desulfomarina</taxon>
    </lineage>
</organism>
<dbReference type="AlphaFoldDB" id="A0A8D5JCZ2"/>
<sequence>MANHKSAEKRNRQSQVRRLRNKSNRSRMKTAIRKIDEAVVAGSADEAREALKQAIPVIAKTASKGTIHKKTASRKISRLTKRVNQMTA</sequence>
<dbReference type="GO" id="GO:0003735">
    <property type="term" value="F:structural constituent of ribosome"/>
    <property type="evidence" value="ECO:0007669"/>
    <property type="project" value="InterPro"/>
</dbReference>
<evidence type="ECO:0000256" key="4">
    <source>
        <dbReference type="ARBA" id="ARBA00022884"/>
    </source>
</evidence>
<dbReference type="HAMAP" id="MF_00500">
    <property type="entry name" value="Ribosomal_bS20"/>
    <property type="match status" value="1"/>
</dbReference>
<dbReference type="PANTHER" id="PTHR33398:SF1">
    <property type="entry name" value="SMALL RIBOSOMAL SUBUNIT PROTEIN BS20C"/>
    <property type="match status" value="1"/>
</dbReference>
<evidence type="ECO:0000256" key="9">
    <source>
        <dbReference type="SAM" id="MobiDB-lite"/>
    </source>
</evidence>
<protein>
    <recommendedName>
        <fullName evidence="7 8">Small ribosomal subunit protein bS20</fullName>
    </recommendedName>
</protein>
<dbReference type="GO" id="GO:0015935">
    <property type="term" value="C:small ribosomal subunit"/>
    <property type="evidence" value="ECO:0007669"/>
    <property type="project" value="TreeGrafter"/>
</dbReference>
<feature type="compositionally biased region" description="Basic residues" evidence="9">
    <location>
        <begin position="15"/>
        <end position="30"/>
    </location>
</feature>
<dbReference type="KEGG" id="dbk:DGMP_09960"/>
<evidence type="ECO:0000256" key="6">
    <source>
        <dbReference type="ARBA" id="ARBA00023274"/>
    </source>
</evidence>
<evidence type="ECO:0000256" key="1">
    <source>
        <dbReference type="ARBA" id="ARBA00003134"/>
    </source>
</evidence>
<dbReference type="PANTHER" id="PTHR33398">
    <property type="entry name" value="30S RIBOSOMAL PROTEIN S20"/>
    <property type="match status" value="1"/>
</dbReference>
<dbReference type="GO" id="GO:0005829">
    <property type="term" value="C:cytosol"/>
    <property type="evidence" value="ECO:0007669"/>
    <property type="project" value="TreeGrafter"/>
</dbReference>
<dbReference type="FunFam" id="1.20.58.110:FF:000001">
    <property type="entry name" value="30S ribosomal protein S20"/>
    <property type="match status" value="1"/>
</dbReference>
<dbReference type="RefSeq" id="WP_228856444.1">
    <property type="nucleotide sequence ID" value="NZ_AP024086.1"/>
</dbReference>
<evidence type="ECO:0000313" key="11">
    <source>
        <dbReference type="Proteomes" id="UP000826725"/>
    </source>
</evidence>
<dbReference type="GO" id="GO:0070181">
    <property type="term" value="F:small ribosomal subunit rRNA binding"/>
    <property type="evidence" value="ECO:0007669"/>
    <property type="project" value="TreeGrafter"/>
</dbReference>
<dbReference type="EMBL" id="AP024086">
    <property type="protein sequence ID" value="BCL60303.1"/>
    <property type="molecule type" value="Genomic_DNA"/>
</dbReference>
<keyword evidence="6 8" id="KW-0687">Ribonucleoprotein</keyword>
<feature type="region of interest" description="Disordered" evidence="9">
    <location>
        <begin position="1"/>
        <end position="30"/>
    </location>
</feature>
<evidence type="ECO:0000256" key="3">
    <source>
        <dbReference type="ARBA" id="ARBA00022730"/>
    </source>
</evidence>
<evidence type="ECO:0000256" key="7">
    <source>
        <dbReference type="ARBA" id="ARBA00035136"/>
    </source>
</evidence>
<evidence type="ECO:0000256" key="5">
    <source>
        <dbReference type="ARBA" id="ARBA00022980"/>
    </source>
</evidence>
<reference evidence="10" key="1">
    <citation type="submission" date="2020-09" db="EMBL/GenBank/DDBJ databases">
        <title>Desulfogranum mesoprofundum gen. nov., sp. nov., a novel mesophilic, sulfate-reducing chemolithoautotroph isolated from a deep-sea hydrothermal vent chimney in the Suiyo Seamount.</title>
        <authorList>
            <person name="Hashimoto Y."/>
            <person name="Nakagawa S."/>
        </authorList>
    </citation>
    <scope>NUCLEOTIDE SEQUENCE</scope>
    <source>
        <strain evidence="10">KT2</strain>
    </source>
</reference>
<gene>
    <name evidence="8 10" type="primary">rpsT</name>
    <name evidence="10" type="ORF">DGMP_09960</name>
</gene>
<comment type="function">
    <text evidence="1 8">Binds directly to 16S ribosomal RNA.</text>
</comment>
<dbReference type="NCBIfam" id="TIGR00029">
    <property type="entry name" value="S20"/>
    <property type="match status" value="1"/>
</dbReference>
<dbReference type="Proteomes" id="UP000826725">
    <property type="component" value="Chromosome"/>
</dbReference>
<dbReference type="InterPro" id="IPR002583">
    <property type="entry name" value="Ribosomal_bS20"/>
</dbReference>
<evidence type="ECO:0000313" key="10">
    <source>
        <dbReference type="EMBL" id="BCL60303.1"/>
    </source>
</evidence>
<accession>A0A8D5JCZ2</accession>
<name>A0A8D5JCZ2_9BACT</name>
<keyword evidence="3 8" id="KW-0699">rRNA-binding</keyword>
<dbReference type="Pfam" id="PF01649">
    <property type="entry name" value="Ribosomal_S20p"/>
    <property type="match status" value="1"/>
</dbReference>
<keyword evidence="4 8" id="KW-0694">RNA-binding</keyword>
<feature type="compositionally biased region" description="Basic and acidic residues" evidence="9">
    <location>
        <begin position="1"/>
        <end position="11"/>
    </location>
</feature>
<dbReference type="GO" id="GO:0006412">
    <property type="term" value="P:translation"/>
    <property type="evidence" value="ECO:0007669"/>
    <property type="project" value="UniProtKB-UniRule"/>
</dbReference>
<proteinExistence type="inferred from homology"/>
<comment type="similarity">
    <text evidence="2 8">Belongs to the bacterial ribosomal protein bS20 family.</text>
</comment>
<evidence type="ECO:0000256" key="8">
    <source>
        <dbReference type="HAMAP-Rule" id="MF_00500"/>
    </source>
</evidence>